<name>A0A392RPX2_9FABA</name>
<keyword evidence="2" id="KW-1185">Reference proteome</keyword>
<accession>A0A392RPX2</accession>
<sequence>MLQGPEITERFVPGGQELARLLRIGVRTFPTDSPSPSALPDPSANFWIEPLTCVPEAKDDPPDRK</sequence>
<dbReference type="Proteomes" id="UP000265520">
    <property type="component" value="Unassembled WGS sequence"/>
</dbReference>
<dbReference type="AlphaFoldDB" id="A0A392RPX2"/>
<evidence type="ECO:0000313" key="2">
    <source>
        <dbReference type="Proteomes" id="UP000265520"/>
    </source>
</evidence>
<feature type="non-terminal residue" evidence="1">
    <location>
        <position position="65"/>
    </location>
</feature>
<proteinExistence type="predicted"/>
<dbReference type="EMBL" id="LXQA010258228">
    <property type="protein sequence ID" value="MCI38663.1"/>
    <property type="molecule type" value="Genomic_DNA"/>
</dbReference>
<protein>
    <submittedName>
        <fullName evidence="1">Uncharacterized protein</fullName>
    </submittedName>
</protein>
<reference evidence="1 2" key="1">
    <citation type="journal article" date="2018" name="Front. Plant Sci.">
        <title>Red Clover (Trifolium pratense) and Zigzag Clover (T. medium) - A Picture of Genomic Similarities and Differences.</title>
        <authorList>
            <person name="Dluhosova J."/>
            <person name="Istvanek J."/>
            <person name="Nedelnik J."/>
            <person name="Repkova J."/>
        </authorList>
    </citation>
    <scope>NUCLEOTIDE SEQUENCE [LARGE SCALE GENOMIC DNA]</scope>
    <source>
        <strain evidence="2">cv. 10/8</strain>
        <tissue evidence="1">Leaf</tissue>
    </source>
</reference>
<organism evidence="1 2">
    <name type="scientific">Trifolium medium</name>
    <dbReference type="NCBI Taxonomy" id="97028"/>
    <lineage>
        <taxon>Eukaryota</taxon>
        <taxon>Viridiplantae</taxon>
        <taxon>Streptophyta</taxon>
        <taxon>Embryophyta</taxon>
        <taxon>Tracheophyta</taxon>
        <taxon>Spermatophyta</taxon>
        <taxon>Magnoliopsida</taxon>
        <taxon>eudicotyledons</taxon>
        <taxon>Gunneridae</taxon>
        <taxon>Pentapetalae</taxon>
        <taxon>rosids</taxon>
        <taxon>fabids</taxon>
        <taxon>Fabales</taxon>
        <taxon>Fabaceae</taxon>
        <taxon>Papilionoideae</taxon>
        <taxon>50 kb inversion clade</taxon>
        <taxon>NPAAA clade</taxon>
        <taxon>Hologalegina</taxon>
        <taxon>IRL clade</taxon>
        <taxon>Trifolieae</taxon>
        <taxon>Trifolium</taxon>
    </lineage>
</organism>
<evidence type="ECO:0000313" key="1">
    <source>
        <dbReference type="EMBL" id="MCI38663.1"/>
    </source>
</evidence>
<comment type="caution">
    <text evidence="1">The sequence shown here is derived from an EMBL/GenBank/DDBJ whole genome shotgun (WGS) entry which is preliminary data.</text>
</comment>